<dbReference type="PANTHER" id="PTHR46190">
    <property type="entry name" value="SI:CH211-201H21.5-RELATED"/>
    <property type="match status" value="1"/>
</dbReference>
<dbReference type="EMBL" id="JAAZQD010000004">
    <property type="protein sequence ID" value="NKZ39399.1"/>
    <property type="molecule type" value="Genomic_DNA"/>
</dbReference>
<name>A0A846ZPH3_9GAMM</name>
<dbReference type="AlphaFoldDB" id="A0A846ZPH3"/>
<reference evidence="2 3" key="1">
    <citation type="journal article" date="2017" name="Int. J. Syst. Evol. Microbiol.">
        <title>Oleiagrimonas citrea sp. nov., a marine bacterium isolated from tidal flat sediment and emended description of the genus Oleiagrimonas Fang et al. 2015 and Oleiagrimonas soli.</title>
        <authorList>
            <person name="Yang S.H."/>
            <person name="Seo H.S."/>
            <person name="Seong C.N."/>
            <person name="Kwon K.K."/>
        </authorList>
    </citation>
    <scope>NUCLEOTIDE SEQUENCE [LARGE SCALE GENOMIC DNA]</scope>
    <source>
        <strain evidence="2 3">MEBiC09124</strain>
    </source>
</reference>
<comment type="caution">
    <text evidence="2">The sequence shown here is derived from an EMBL/GenBank/DDBJ whole genome shotgun (WGS) entry which is preliminary data.</text>
</comment>
<evidence type="ECO:0000313" key="2">
    <source>
        <dbReference type="EMBL" id="NKZ39399.1"/>
    </source>
</evidence>
<dbReference type="SUPFAM" id="SSF53590">
    <property type="entry name" value="Nucleoside hydrolase"/>
    <property type="match status" value="1"/>
</dbReference>
<feature type="domain" description="Inosine/uridine-preferring nucleoside hydrolase" evidence="1">
    <location>
        <begin position="6"/>
        <end position="299"/>
    </location>
</feature>
<evidence type="ECO:0000313" key="3">
    <source>
        <dbReference type="Proteomes" id="UP000541636"/>
    </source>
</evidence>
<dbReference type="Gene3D" id="3.90.245.10">
    <property type="entry name" value="Ribonucleoside hydrolase-like"/>
    <property type="match status" value="1"/>
</dbReference>
<dbReference type="PANTHER" id="PTHR46190:SF1">
    <property type="entry name" value="SI:CH211-201H21.5"/>
    <property type="match status" value="1"/>
</dbReference>
<keyword evidence="2" id="KW-0378">Hydrolase</keyword>
<accession>A0A846ZPH3</accession>
<gene>
    <name evidence="2" type="ORF">HF690_10615</name>
</gene>
<keyword evidence="3" id="KW-1185">Reference proteome</keyword>
<dbReference type="Pfam" id="PF01156">
    <property type="entry name" value="IU_nuc_hydro"/>
    <property type="match status" value="1"/>
</dbReference>
<dbReference type="Proteomes" id="UP000541636">
    <property type="component" value="Unassembled WGS sequence"/>
</dbReference>
<dbReference type="InterPro" id="IPR052775">
    <property type="entry name" value="IUN_hydrolase"/>
</dbReference>
<sequence>MSKPHLIIDTDPGVDDALALLMAHAHGHVHALTIAAGNVGLDHTVRNALTLMDLIGADTPVHPGCPVPLVQAPSEDAALVHGADGFGDVGFPEPKRTAESESAALALIRLSHAHPGATLVALGPLTNVALAVRLDPTLPSRVGRFVIMGGAVNGHGNTLSTPAEFNIGFDPEAAHVVFEAFPAFELVDWEATVRHAFEGAQFDRWLENGDARAEFYARIGATSRAWNARRGRTGVIAADALAMAVALDPELVQRAEAHPVMVEMVGARTRGMTVVDWEARLDRPANARVVFDVDMRRFEALVARALGVPDTAI</sequence>
<protein>
    <submittedName>
        <fullName evidence="2">Nucleoside hydrolase</fullName>
    </submittedName>
</protein>
<evidence type="ECO:0000259" key="1">
    <source>
        <dbReference type="Pfam" id="PF01156"/>
    </source>
</evidence>
<proteinExistence type="predicted"/>
<dbReference type="GO" id="GO:0016799">
    <property type="term" value="F:hydrolase activity, hydrolyzing N-glycosyl compounds"/>
    <property type="evidence" value="ECO:0007669"/>
    <property type="project" value="InterPro"/>
</dbReference>
<dbReference type="InterPro" id="IPR001910">
    <property type="entry name" value="Inosine/uridine_hydrolase_dom"/>
</dbReference>
<organism evidence="2 3">
    <name type="scientific">Oleiagrimonas citrea</name>
    <dbReference type="NCBI Taxonomy" id="1665687"/>
    <lineage>
        <taxon>Bacteria</taxon>
        <taxon>Pseudomonadati</taxon>
        <taxon>Pseudomonadota</taxon>
        <taxon>Gammaproteobacteria</taxon>
        <taxon>Lysobacterales</taxon>
        <taxon>Rhodanobacteraceae</taxon>
        <taxon>Oleiagrimonas</taxon>
    </lineage>
</organism>
<dbReference type="RefSeq" id="WP_168609422.1">
    <property type="nucleotide sequence ID" value="NZ_JAAZQD010000004.1"/>
</dbReference>
<dbReference type="InterPro" id="IPR036452">
    <property type="entry name" value="Ribo_hydro-like"/>
</dbReference>